<accession>A0ABT8R5E3</accession>
<sequence length="155" mass="17337">MHNQTLITLKQQLLEACQQAQAKRVEYARKAMEEAQQAANQEEKSTAGDKYDTSRAMSQNVRDMNAKQLQEALKEIASLQQIKPEILVSQAKLGSVVKTSMGNYFIAISGGPYVLGKEKYFSISPASPIGELLYNKRKGESFVFRDKSILITDVF</sequence>
<proteinExistence type="predicted"/>
<reference evidence="2" key="1">
    <citation type="submission" date="2023-07" db="EMBL/GenBank/DDBJ databases">
        <title>The genome sequence of Rhodocytophaga aerolata KACC 12507.</title>
        <authorList>
            <person name="Zhang X."/>
        </authorList>
    </citation>
    <scope>NUCLEOTIDE SEQUENCE</scope>
    <source>
        <strain evidence="2">KACC 12507</strain>
    </source>
</reference>
<organism evidence="2 3">
    <name type="scientific">Rhodocytophaga aerolata</name>
    <dbReference type="NCBI Taxonomy" id="455078"/>
    <lineage>
        <taxon>Bacteria</taxon>
        <taxon>Pseudomonadati</taxon>
        <taxon>Bacteroidota</taxon>
        <taxon>Cytophagia</taxon>
        <taxon>Cytophagales</taxon>
        <taxon>Rhodocytophagaceae</taxon>
        <taxon>Rhodocytophaga</taxon>
    </lineage>
</organism>
<gene>
    <name evidence="2" type="ORF">Q0590_13685</name>
</gene>
<comment type="caution">
    <text evidence="2">The sequence shown here is derived from an EMBL/GenBank/DDBJ whole genome shotgun (WGS) entry which is preliminary data.</text>
</comment>
<feature type="coiled-coil region" evidence="1">
    <location>
        <begin position="10"/>
        <end position="45"/>
    </location>
</feature>
<keyword evidence="1" id="KW-0175">Coiled coil</keyword>
<dbReference type="Proteomes" id="UP001168528">
    <property type="component" value="Unassembled WGS sequence"/>
</dbReference>
<name>A0ABT8R5E3_9BACT</name>
<dbReference type="RefSeq" id="WP_302038114.1">
    <property type="nucleotide sequence ID" value="NZ_JAUKPO010000006.1"/>
</dbReference>
<evidence type="ECO:0000313" key="2">
    <source>
        <dbReference type="EMBL" id="MDO1447314.1"/>
    </source>
</evidence>
<evidence type="ECO:0000256" key="1">
    <source>
        <dbReference type="SAM" id="Coils"/>
    </source>
</evidence>
<protein>
    <submittedName>
        <fullName evidence="2">3-oxoacyl-ACP synthase</fullName>
    </submittedName>
</protein>
<dbReference type="EMBL" id="JAUKPO010000006">
    <property type="protein sequence ID" value="MDO1447314.1"/>
    <property type="molecule type" value="Genomic_DNA"/>
</dbReference>
<evidence type="ECO:0000313" key="3">
    <source>
        <dbReference type="Proteomes" id="UP001168528"/>
    </source>
</evidence>
<keyword evidence="3" id="KW-1185">Reference proteome</keyword>